<dbReference type="EMBL" id="JAVRAA010000025">
    <property type="protein sequence ID" value="MDT0340686.1"/>
    <property type="molecule type" value="Genomic_DNA"/>
</dbReference>
<accession>A0AAE4GFI8</accession>
<gene>
    <name evidence="1" type="ORF">RJN63_27910</name>
</gene>
<reference evidence="1" key="1">
    <citation type="submission" date="2023-02" db="EMBL/GenBank/DDBJ databases">
        <title>Description of Herbaspirillum huttiense subsp. nephrolepsisexaltata and Herbaspirillum huttiense subsp. lycopersicon.</title>
        <authorList>
            <person name="Poudel M."/>
            <person name="Sharma A."/>
            <person name="Goss E."/>
            <person name="Tapia J.H."/>
            <person name="Harmon C.M."/>
            <person name="Jones J.B."/>
        </authorList>
    </citation>
    <scope>NUCLEOTIDE SEQUENCE</scope>
    <source>
        <strain evidence="1">NC40101</strain>
    </source>
</reference>
<organism evidence="1">
    <name type="scientific">Herbaspirillum huttiense subsp. nephrolepidis</name>
    <dbReference type="NCBI Taxonomy" id="3075126"/>
    <lineage>
        <taxon>Bacteria</taxon>
        <taxon>Pseudomonadati</taxon>
        <taxon>Pseudomonadota</taxon>
        <taxon>Betaproteobacteria</taxon>
        <taxon>Burkholderiales</taxon>
        <taxon>Oxalobacteraceae</taxon>
        <taxon>Herbaspirillum</taxon>
    </lineage>
</organism>
<comment type="caution">
    <text evidence="1">The sequence shown here is derived from an EMBL/GenBank/DDBJ whole genome shotgun (WGS) entry which is preliminary data.</text>
</comment>
<sequence length="116" mass="13155">MLYAHKQDIAHRHLTVLVGLAEMSQKGEIVSDLVRTVVRRCMVTMRATGADCADIRSIFGRALSRYSTELNSGFLSKDSVFKVAEQFLELLLFFEEQKTFFDTNSLGGPAYDRIHH</sequence>
<dbReference type="AlphaFoldDB" id="A0AAE4GFI8"/>
<evidence type="ECO:0000313" key="1">
    <source>
        <dbReference type="EMBL" id="MDT0340686.1"/>
    </source>
</evidence>
<protein>
    <submittedName>
        <fullName evidence="1">Uncharacterized protein</fullName>
    </submittedName>
</protein>
<proteinExistence type="predicted"/>
<name>A0AAE4GFI8_9BURK</name>
<dbReference type="RefSeq" id="WP_310838959.1">
    <property type="nucleotide sequence ID" value="NZ_JAVLSM010000024.1"/>
</dbReference>